<evidence type="ECO:0000313" key="5">
    <source>
        <dbReference type="Proteomes" id="UP000015104"/>
    </source>
</evidence>
<dbReference type="EMBL" id="CAEY01000029">
    <property type="status" value="NOT_ANNOTATED_CDS"/>
    <property type="molecule type" value="Genomic_DNA"/>
</dbReference>
<evidence type="ECO:0000256" key="1">
    <source>
        <dbReference type="ARBA" id="ARBA00007950"/>
    </source>
</evidence>
<dbReference type="OrthoDB" id="10062814at2759"/>
<dbReference type="GO" id="GO:0003723">
    <property type="term" value="F:RNA binding"/>
    <property type="evidence" value="ECO:0007669"/>
    <property type="project" value="TreeGrafter"/>
</dbReference>
<dbReference type="InterPro" id="IPR028816">
    <property type="entry name" value="Caprin"/>
</dbReference>
<feature type="region of interest" description="Disordered" evidence="2">
    <location>
        <begin position="1"/>
        <end position="24"/>
    </location>
</feature>
<evidence type="ECO:0000259" key="3">
    <source>
        <dbReference type="Pfam" id="PF18293"/>
    </source>
</evidence>
<feature type="compositionally biased region" description="Polar residues" evidence="2">
    <location>
        <begin position="609"/>
        <end position="618"/>
    </location>
</feature>
<dbReference type="Proteomes" id="UP000015104">
    <property type="component" value="Unassembled WGS sequence"/>
</dbReference>
<dbReference type="EnsemblMetazoa" id="tetur10g00800.1">
    <property type="protein sequence ID" value="tetur10g00800.1"/>
    <property type="gene ID" value="tetur10g00800"/>
</dbReference>
<sequence>MPSVSNPNKVEKSTLSDPHQEPLSKVQLLVDKKIRNLEKRKSRLEQYRAEAKSGKELNLDQKKAVKRYDEVTEMLDFFREFQKNVQSIFADHAKQMKKLARKERPTRDPKEIERLRLVFQFQDLLGSLNADVKNDFLNGTNGATQITEEKLQHLEEFSKLIDSEKNKVDETSNKPHIKTAERYLALVEGVRSDAFKGTSYKELKETLTSINECGYFNVSVQKSVSINLGTSAVSKSSLSSATSQPQQQPQVAESGNISRVTDVEEISRPNFESSPIQPTVPSDSQIPSKSDISGGNKYHQSQQPQHQNKPRNSNSNQPGMNEMLSNVGGPGSVSNNTVTAAPNSYNFLQESRLEMENAPHMDPAVVAMAPVAGTYSTPYGNNQSVEALAAQFASTGIPPMSSVTNNMTKGVTTYENAGPTHQPIPTQTFTNQRFTAMMTGGTFVQPVPIANPSLLGLPVQLTGQSLASHPSGTNEQMTQNQPNNDNNQSHGMSIGNMSQNMSGYGPEANFTQYQASHHHDNSNTRINQGPSRDKQHYQGDDNAAQGGYGSNYGRFRRGGGRGGGGDRNAGPPRSNKYNSVNGYSSRGRGGGSGIRSSGKPQDKPKNVTDNRNVSNQWS</sequence>
<evidence type="ECO:0000256" key="2">
    <source>
        <dbReference type="SAM" id="MobiDB-lite"/>
    </source>
</evidence>
<comment type="similarity">
    <text evidence="1">Belongs to the caprin family.</text>
</comment>
<dbReference type="InterPro" id="IPR041637">
    <property type="entry name" value="Caprin-1_dimer"/>
</dbReference>
<feature type="region of interest" description="Disordered" evidence="2">
    <location>
        <begin position="464"/>
        <end position="618"/>
    </location>
</feature>
<proteinExistence type="inferred from homology"/>
<reference evidence="5" key="1">
    <citation type="submission" date="2011-08" db="EMBL/GenBank/DDBJ databases">
        <authorList>
            <person name="Rombauts S."/>
        </authorList>
    </citation>
    <scope>NUCLEOTIDE SEQUENCE</scope>
    <source>
        <strain evidence="5">London</strain>
    </source>
</reference>
<name>T1KEU7_TETUR</name>
<dbReference type="OMA" id="MENAPHM"/>
<feature type="compositionally biased region" description="Basic and acidic residues" evidence="2">
    <location>
        <begin position="9"/>
        <end position="22"/>
    </location>
</feature>
<gene>
    <name evidence="4" type="primary">107363708</name>
</gene>
<feature type="compositionally biased region" description="Polar residues" evidence="2">
    <location>
        <begin position="464"/>
        <end position="502"/>
    </location>
</feature>
<dbReference type="AlphaFoldDB" id="T1KEU7"/>
<accession>T1KEU7</accession>
<dbReference type="HOGENOM" id="CLU_442352_0_0_1"/>
<dbReference type="eggNOG" id="ENOG502QUGC">
    <property type="taxonomic scope" value="Eukaryota"/>
</dbReference>
<dbReference type="Pfam" id="PF18293">
    <property type="entry name" value="Caprin-1_dimer"/>
    <property type="match status" value="1"/>
</dbReference>
<feature type="compositionally biased region" description="Polar residues" evidence="2">
    <location>
        <begin position="270"/>
        <end position="319"/>
    </location>
</feature>
<feature type="domain" description="Caprin-1 dimerization" evidence="3">
    <location>
        <begin position="101"/>
        <end position="217"/>
    </location>
</feature>
<evidence type="ECO:0000313" key="4">
    <source>
        <dbReference type="EnsemblMetazoa" id="tetur10g00800.1"/>
    </source>
</evidence>
<dbReference type="PANTHER" id="PTHR22922">
    <property type="entry name" value="GPI-ANCHORED PROTEIN P137"/>
    <property type="match status" value="1"/>
</dbReference>
<organism evidence="4 5">
    <name type="scientific">Tetranychus urticae</name>
    <name type="common">Two-spotted spider mite</name>
    <dbReference type="NCBI Taxonomy" id="32264"/>
    <lineage>
        <taxon>Eukaryota</taxon>
        <taxon>Metazoa</taxon>
        <taxon>Ecdysozoa</taxon>
        <taxon>Arthropoda</taxon>
        <taxon>Chelicerata</taxon>
        <taxon>Arachnida</taxon>
        <taxon>Acari</taxon>
        <taxon>Acariformes</taxon>
        <taxon>Trombidiformes</taxon>
        <taxon>Prostigmata</taxon>
        <taxon>Eleutherengona</taxon>
        <taxon>Raphignathae</taxon>
        <taxon>Tetranychoidea</taxon>
        <taxon>Tetranychidae</taxon>
        <taxon>Tetranychus</taxon>
    </lineage>
</organism>
<dbReference type="KEGG" id="tut:107363708"/>
<feature type="compositionally biased region" description="Low complexity" evidence="2">
    <location>
        <begin position="239"/>
        <end position="251"/>
    </location>
</feature>
<dbReference type="PANTHER" id="PTHR22922:SF19">
    <property type="entry name" value="CAPRIN HOMOLOG"/>
    <property type="match status" value="1"/>
</dbReference>
<protein>
    <recommendedName>
        <fullName evidence="3">Caprin-1 dimerization domain-containing protein</fullName>
    </recommendedName>
</protein>
<keyword evidence="5" id="KW-1185">Reference proteome</keyword>
<feature type="region of interest" description="Disordered" evidence="2">
    <location>
        <begin position="239"/>
        <end position="338"/>
    </location>
</feature>
<reference evidence="4" key="2">
    <citation type="submission" date="2015-06" db="UniProtKB">
        <authorList>
            <consortium name="EnsemblMetazoa"/>
        </authorList>
    </citation>
    <scope>IDENTIFICATION</scope>
</reference>
<dbReference type="STRING" id="32264.T1KEU7"/>
<dbReference type="GO" id="GO:0005737">
    <property type="term" value="C:cytoplasm"/>
    <property type="evidence" value="ECO:0007669"/>
    <property type="project" value="TreeGrafter"/>
</dbReference>